<dbReference type="OrthoDB" id="27188at2157"/>
<dbReference type="GeneID" id="5710022"/>
<sequence>MRSKRYYVLLNPWEARILVTGKLNDLELVQVGWRIVMASKRWYRAYDVARTLADKFNYVLEWYIEDERRALAIDKSRSVKP</sequence>
<dbReference type="Proteomes" id="UP000001137">
    <property type="component" value="Chromosome"/>
</dbReference>
<proteinExistence type="predicted"/>
<dbReference type="KEGG" id="cma:Cmaq_1340"/>
<evidence type="ECO:0000313" key="2">
    <source>
        <dbReference type="Proteomes" id="UP000001137"/>
    </source>
</evidence>
<dbReference type="STRING" id="397948.Cmaq_1340"/>
<keyword evidence="2" id="KW-1185">Reference proteome</keyword>
<name>A8M8U7_CALMQ</name>
<protein>
    <submittedName>
        <fullName evidence="1">Uncharacterized protein</fullName>
    </submittedName>
</protein>
<dbReference type="HOGENOM" id="CLU_187360_0_0_2"/>
<accession>A8M8U7</accession>
<reference evidence="1 2" key="1">
    <citation type="submission" date="2007-10" db="EMBL/GenBank/DDBJ databases">
        <title>Complete sequence of Caldivirga maquilingensis IC-167.</title>
        <authorList>
            <consortium name="US DOE Joint Genome Institute"/>
            <person name="Copeland A."/>
            <person name="Lucas S."/>
            <person name="Lapidus A."/>
            <person name="Barry K."/>
            <person name="Glavina del Rio T."/>
            <person name="Dalin E."/>
            <person name="Tice H."/>
            <person name="Pitluck S."/>
            <person name="Saunders E."/>
            <person name="Brettin T."/>
            <person name="Bruce D."/>
            <person name="Detter J.C."/>
            <person name="Han C."/>
            <person name="Schmutz J."/>
            <person name="Larimer F."/>
            <person name="Land M."/>
            <person name="Hauser L."/>
            <person name="Kyrpides N."/>
            <person name="Ivanova N."/>
            <person name="Biddle J.F."/>
            <person name="Zhang Z."/>
            <person name="Fitz-Gibbon S.T."/>
            <person name="Lowe T.M."/>
            <person name="Saltikov C."/>
            <person name="House C.H."/>
            <person name="Richardson P."/>
        </authorList>
    </citation>
    <scope>NUCLEOTIDE SEQUENCE [LARGE SCALE GENOMIC DNA]</scope>
    <source>
        <strain evidence="2">ATCC 700844 / DSM 13496 / JCM 10307 / IC-167</strain>
    </source>
</reference>
<gene>
    <name evidence="1" type="ordered locus">Cmaq_1340</name>
</gene>
<evidence type="ECO:0000313" key="1">
    <source>
        <dbReference type="EMBL" id="ABW02166.1"/>
    </source>
</evidence>
<organism evidence="1 2">
    <name type="scientific">Caldivirga maquilingensis (strain ATCC 700844 / DSM 13496 / JCM 10307 / IC-167)</name>
    <dbReference type="NCBI Taxonomy" id="397948"/>
    <lineage>
        <taxon>Archaea</taxon>
        <taxon>Thermoproteota</taxon>
        <taxon>Thermoprotei</taxon>
        <taxon>Thermoproteales</taxon>
        <taxon>Thermoproteaceae</taxon>
        <taxon>Caldivirga</taxon>
    </lineage>
</organism>
<dbReference type="EMBL" id="CP000852">
    <property type="protein sequence ID" value="ABW02166.1"/>
    <property type="molecule type" value="Genomic_DNA"/>
</dbReference>
<dbReference type="RefSeq" id="WP_012186385.1">
    <property type="nucleotide sequence ID" value="NC_009954.1"/>
</dbReference>
<dbReference type="AlphaFoldDB" id="A8M8U7"/>
<dbReference type="eggNOG" id="arCOG03751">
    <property type="taxonomic scope" value="Archaea"/>
</dbReference>